<organism evidence="4 5">
    <name type="scientific">Mucilaginibacter boryungensis</name>
    <dbReference type="NCBI Taxonomy" id="768480"/>
    <lineage>
        <taxon>Bacteria</taxon>
        <taxon>Pseudomonadati</taxon>
        <taxon>Bacteroidota</taxon>
        <taxon>Sphingobacteriia</taxon>
        <taxon>Sphingobacteriales</taxon>
        <taxon>Sphingobacteriaceae</taxon>
        <taxon>Mucilaginibacter</taxon>
    </lineage>
</organism>
<dbReference type="InterPro" id="IPR032508">
    <property type="entry name" value="FecR_C"/>
</dbReference>
<name>A0ABR9XE86_9SPHI</name>
<protein>
    <submittedName>
        <fullName evidence="4">FecR family protein</fullName>
    </submittedName>
</protein>
<dbReference type="Gene3D" id="3.55.50.30">
    <property type="match status" value="1"/>
</dbReference>
<evidence type="ECO:0000259" key="3">
    <source>
        <dbReference type="Pfam" id="PF16344"/>
    </source>
</evidence>
<feature type="domain" description="Protein FecR C-terminal" evidence="3">
    <location>
        <begin position="272"/>
        <end position="335"/>
    </location>
</feature>
<dbReference type="EMBL" id="JADFFM010000001">
    <property type="protein sequence ID" value="MBE9665394.1"/>
    <property type="molecule type" value="Genomic_DNA"/>
</dbReference>
<evidence type="ECO:0000313" key="4">
    <source>
        <dbReference type="EMBL" id="MBE9665394.1"/>
    </source>
</evidence>
<evidence type="ECO:0000256" key="1">
    <source>
        <dbReference type="SAM" id="Phobius"/>
    </source>
</evidence>
<dbReference type="Proteomes" id="UP000632774">
    <property type="component" value="Unassembled WGS sequence"/>
</dbReference>
<reference evidence="4 5" key="1">
    <citation type="submission" date="2020-10" db="EMBL/GenBank/DDBJ databases">
        <title>Mucilaginibacter mali sp. nov., isolated from rhizosphere soil of apple orchard.</title>
        <authorList>
            <person name="Lee J.-S."/>
            <person name="Kim H.S."/>
            <person name="Kim J.-S."/>
        </authorList>
    </citation>
    <scope>NUCLEOTIDE SEQUENCE [LARGE SCALE GENOMIC DNA]</scope>
    <source>
        <strain evidence="4 5">KCTC 23157</strain>
    </source>
</reference>
<keyword evidence="5" id="KW-1185">Reference proteome</keyword>
<comment type="caution">
    <text evidence="4">The sequence shown here is derived from an EMBL/GenBank/DDBJ whole genome shotgun (WGS) entry which is preliminary data.</text>
</comment>
<dbReference type="PANTHER" id="PTHR30273">
    <property type="entry name" value="PERIPLASMIC SIGNAL SENSOR AND SIGMA FACTOR ACTIVATOR FECR-RELATED"/>
    <property type="match status" value="1"/>
</dbReference>
<feature type="transmembrane region" description="Helical" evidence="1">
    <location>
        <begin position="93"/>
        <end position="119"/>
    </location>
</feature>
<proteinExistence type="predicted"/>
<feature type="domain" description="FecR protein" evidence="2">
    <location>
        <begin position="132"/>
        <end position="225"/>
    </location>
</feature>
<keyword evidence="1" id="KW-0812">Transmembrane</keyword>
<dbReference type="Pfam" id="PF16344">
    <property type="entry name" value="FecR_C"/>
    <property type="match status" value="1"/>
</dbReference>
<evidence type="ECO:0000259" key="2">
    <source>
        <dbReference type="Pfam" id="PF04773"/>
    </source>
</evidence>
<dbReference type="Gene3D" id="2.60.120.1440">
    <property type="match status" value="1"/>
</dbReference>
<accession>A0ABR9XE86</accession>
<sequence>MEDKNHLNDLFNRYLNNECSQQEWEVLIQHFGSETSLDALKELVRKQLEISVNNEVTTNNALPDNVHEVLEQAYKNIVNETFLKRKKEAKIVFLNRSAFVKLTACVSILILAVSLYFGYIRYRLAANNYRQVITLNGERKKLQLTDGTTIWLAPGSTLNYASKFIGKNREVTLRGEAFFNVTHDKQHPFIIHTGRLNTIVYGTTFNIQAYPKRGSVEVSLLNGKVSVTELGQHANQLMLAPNQRAIFNKTNGQLYKENYSAATDMLARRDGKFIYKGTTLSNVVDDISKAYNVTVVLNKKIQDLHYYGEFDQKENLQQVLMQISLTTNVKLKNNGAIWELY</sequence>
<dbReference type="InterPro" id="IPR012373">
    <property type="entry name" value="Ferrdict_sens_TM"/>
</dbReference>
<dbReference type="Pfam" id="PF04773">
    <property type="entry name" value="FecR"/>
    <property type="match status" value="1"/>
</dbReference>
<dbReference type="InterPro" id="IPR006860">
    <property type="entry name" value="FecR"/>
</dbReference>
<keyword evidence="1" id="KW-0472">Membrane</keyword>
<dbReference type="RefSeq" id="WP_194104789.1">
    <property type="nucleotide sequence ID" value="NZ_JADFFM010000001.1"/>
</dbReference>
<gene>
    <name evidence="4" type="ORF">IRJ18_03405</name>
</gene>
<dbReference type="PANTHER" id="PTHR30273:SF2">
    <property type="entry name" value="PROTEIN FECR"/>
    <property type="match status" value="1"/>
</dbReference>
<evidence type="ECO:0000313" key="5">
    <source>
        <dbReference type="Proteomes" id="UP000632774"/>
    </source>
</evidence>
<keyword evidence="1" id="KW-1133">Transmembrane helix</keyword>